<protein>
    <submittedName>
        <fullName evidence="3">Uncharacterized protein</fullName>
    </submittedName>
</protein>
<dbReference type="EMBL" id="MRZV01001793">
    <property type="protein sequence ID" value="PIK35884.1"/>
    <property type="molecule type" value="Genomic_DNA"/>
</dbReference>
<feature type="region of interest" description="Disordered" evidence="2">
    <location>
        <begin position="65"/>
        <end position="152"/>
    </location>
</feature>
<reference evidence="3 4" key="1">
    <citation type="journal article" date="2017" name="PLoS Biol.">
        <title>The sea cucumber genome provides insights into morphological evolution and visceral regeneration.</title>
        <authorList>
            <person name="Zhang X."/>
            <person name="Sun L."/>
            <person name="Yuan J."/>
            <person name="Sun Y."/>
            <person name="Gao Y."/>
            <person name="Zhang L."/>
            <person name="Li S."/>
            <person name="Dai H."/>
            <person name="Hamel J.F."/>
            <person name="Liu C."/>
            <person name="Yu Y."/>
            <person name="Liu S."/>
            <person name="Lin W."/>
            <person name="Guo K."/>
            <person name="Jin S."/>
            <person name="Xu P."/>
            <person name="Storey K.B."/>
            <person name="Huan P."/>
            <person name="Zhang T."/>
            <person name="Zhou Y."/>
            <person name="Zhang J."/>
            <person name="Lin C."/>
            <person name="Li X."/>
            <person name="Xing L."/>
            <person name="Huo D."/>
            <person name="Sun M."/>
            <person name="Wang L."/>
            <person name="Mercier A."/>
            <person name="Li F."/>
            <person name="Yang H."/>
            <person name="Xiang J."/>
        </authorList>
    </citation>
    <scope>NUCLEOTIDE SEQUENCE [LARGE SCALE GENOMIC DNA]</scope>
    <source>
        <strain evidence="3">Shaxun</strain>
        <tissue evidence="3">Muscle</tissue>
    </source>
</reference>
<comment type="caution">
    <text evidence="3">The sequence shown here is derived from an EMBL/GenBank/DDBJ whole genome shotgun (WGS) entry which is preliminary data.</text>
</comment>
<evidence type="ECO:0000256" key="1">
    <source>
        <dbReference type="SAM" id="Coils"/>
    </source>
</evidence>
<gene>
    <name evidence="3" type="ORF">BSL78_27284</name>
</gene>
<dbReference type="Proteomes" id="UP000230750">
    <property type="component" value="Unassembled WGS sequence"/>
</dbReference>
<organism evidence="3 4">
    <name type="scientific">Stichopus japonicus</name>
    <name type="common">Sea cucumber</name>
    <dbReference type="NCBI Taxonomy" id="307972"/>
    <lineage>
        <taxon>Eukaryota</taxon>
        <taxon>Metazoa</taxon>
        <taxon>Echinodermata</taxon>
        <taxon>Eleutherozoa</taxon>
        <taxon>Echinozoa</taxon>
        <taxon>Holothuroidea</taxon>
        <taxon>Aspidochirotacea</taxon>
        <taxon>Aspidochirotida</taxon>
        <taxon>Stichopodidae</taxon>
        <taxon>Apostichopus</taxon>
    </lineage>
</organism>
<evidence type="ECO:0000313" key="4">
    <source>
        <dbReference type="Proteomes" id="UP000230750"/>
    </source>
</evidence>
<feature type="compositionally biased region" description="Polar residues" evidence="2">
    <location>
        <begin position="122"/>
        <end position="132"/>
    </location>
</feature>
<accession>A0A2G8JJF7</accession>
<keyword evidence="1" id="KW-0175">Coiled coil</keyword>
<evidence type="ECO:0000256" key="2">
    <source>
        <dbReference type="SAM" id="MobiDB-lite"/>
    </source>
</evidence>
<proteinExistence type="predicted"/>
<sequence>MSEREILDYKKEIADKTGQDVKEIELIVQAEETEIKETKEESEDGEKIRTQKITTKTVTFTEVSHERPYYGPLNTSVTGQIPPDKYPPDDYPPDNNPDVPDELTTRTDTPATGQYLPGQLPRQDNTTRTDTPGQLPPGQVPTRTTYPRTIPPDKYPGRIYPWNFAVNYRRRISTDTPVFFEFSFPQASTYTLVPRATPRAYLQLGQGDG</sequence>
<evidence type="ECO:0000313" key="3">
    <source>
        <dbReference type="EMBL" id="PIK35884.1"/>
    </source>
</evidence>
<keyword evidence="4" id="KW-1185">Reference proteome</keyword>
<name>A0A2G8JJF7_STIJA</name>
<dbReference type="AlphaFoldDB" id="A0A2G8JJF7"/>
<feature type="coiled-coil region" evidence="1">
    <location>
        <begin position="21"/>
        <end position="48"/>
    </location>
</feature>